<evidence type="ECO:0000313" key="1">
    <source>
        <dbReference type="EMBL" id="KIN02649.1"/>
    </source>
</evidence>
<protein>
    <submittedName>
        <fullName evidence="1">Uncharacterized protein</fullName>
    </submittedName>
</protein>
<dbReference type="OrthoDB" id="4746642at2759"/>
<keyword evidence="2" id="KW-1185">Reference proteome</keyword>
<gene>
    <name evidence="1" type="ORF">OIDMADRAFT_118830</name>
</gene>
<dbReference type="HOGENOM" id="CLU_2229555_0_0_1"/>
<dbReference type="InParanoid" id="A0A0C3CUK7"/>
<dbReference type="AlphaFoldDB" id="A0A0C3CUK7"/>
<dbReference type="Proteomes" id="UP000054321">
    <property type="component" value="Unassembled WGS sequence"/>
</dbReference>
<accession>A0A0C3CUK7</accession>
<dbReference type="EMBL" id="KN832874">
    <property type="protein sequence ID" value="KIN02649.1"/>
    <property type="molecule type" value="Genomic_DNA"/>
</dbReference>
<name>A0A0C3CUK7_OIDMZ</name>
<organism evidence="1 2">
    <name type="scientific">Oidiodendron maius (strain Zn)</name>
    <dbReference type="NCBI Taxonomy" id="913774"/>
    <lineage>
        <taxon>Eukaryota</taxon>
        <taxon>Fungi</taxon>
        <taxon>Dikarya</taxon>
        <taxon>Ascomycota</taxon>
        <taxon>Pezizomycotina</taxon>
        <taxon>Leotiomycetes</taxon>
        <taxon>Leotiomycetes incertae sedis</taxon>
        <taxon>Myxotrichaceae</taxon>
        <taxon>Oidiodendron</taxon>
    </lineage>
</organism>
<proteinExistence type="predicted"/>
<evidence type="ECO:0000313" key="2">
    <source>
        <dbReference type="Proteomes" id="UP000054321"/>
    </source>
</evidence>
<reference evidence="2" key="2">
    <citation type="submission" date="2015-01" db="EMBL/GenBank/DDBJ databases">
        <title>Evolutionary Origins and Diversification of the Mycorrhizal Mutualists.</title>
        <authorList>
            <consortium name="DOE Joint Genome Institute"/>
            <consortium name="Mycorrhizal Genomics Consortium"/>
            <person name="Kohler A."/>
            <person name="Kuo A."/>
            <person name="Nagy L.G."/>
            <person name="Floudas D."/>
            <person name="Copeland A."/>
            <person name="Barry K.W."/>
            <person name="Cichocki N."/>
            <person name="Veneault-Fourrey C."/>
            <person name="LaButti K."/>
            <person name="Lindquist E.A."/>
            <person name="Lipzen A."/>
            <person name="Lundell T."/>
            <person name="Morin E."/>
            <person name="Murat C."/>
            <person name="Riley R."/>
            <person name="Ohm R."/>
            <person name="Sun H."/>
            <person name="Tunlid A."/>
            <person name="Henrissat B."/>
            <person name="Grigoriev I.V."/>
            <person name="Hibbett D.S."/>
            <person name="Martin F."/>
        </authorList>
    </citation>
    <scope>NUCLEOTIDE SEQUENCE [LARGE SCALE GENOMIC DNA]</scope>
    <source>
        <strain evidence="2">Zn</strain>
    </source>
</reference>
<sequence>MAPPGTKSIFLSPRDISMASRQTQIEHLPPKERDEQEQWAQELIRRIGACPEGYDWTRMPGGYQCKGRGHAITDDMLEEGKGGIWALPTKKWEEKDGPYYLRNGEFRKVKPSSQGP</sequence>
<reference evidence="1 2" key="1">
    <citation type="submission" date="2014-04" db="EMBL/GenBank/DDBJ databases">
        <authorList>
            <consortium name="DOE Joint Genome Institute"/>
            <person name="Kuo A."/>
            <person name="Martino E."/>
            <person name="Perotto S."/>
            <person name="Kohler A."/>
            <person name="Nagy L.G."/>
            <person name="Floudas D."/>
            <person name="Copeland A."/>
            <person name="Barry K.W."/>
            <person name="Cichocki N."/>
            <person name="Veneault-Fourrey C."/>
            <person name="LaButti K."/>
            <person name="Lindquist E.A."/>
            <person name="Lipzen A."/>
            <person name="Lundell T."/>
            <person name="Morin E."/>
            <person name="Murat C."/>
            <person name="Sun H."/>
            <person name="Tunlid A."/>
            <person name="Henrissat B."/>
            <person name="Grigoriev I.V."/>
            <person name="Hibbett D.S."/>
            <person name="Martin F."/>
            <person name="Nordberg H.P."/>
            <person name="Cantor M.N."/>
            <person name="Hua S.X."/>
        </authorList>
    </citation>
    <scope>NUCLEOTIDE SEQUENCE [LARGE SCALE GENOMIC DNA]</scope>
    <source>
        <strain evidence="1 2">Zn</strain>
    </source>
</reference>